<dbReference type="Proteomes" id="UP000241764">
    <property type="component" value="Unassembled WGS sequence"/>
</dbReference>
<sequence>MRNITLAVVTATIALGGCVLPKVSGTPLVAPDTIYEAPPVRLTEKGAFLRKDNRSAYCRSEAAGLYGTRSQYVKTMPLAVGTDGSMTIDGSVDKGSEGTKKFQCRYNSKGALIGAKAL</sequence>
<proteinExistence type="predicted"/>
<dbReference type="EMBL" id="PGGM01000002">
    <property type="protein sequence ID" value="PSH65882.1"/>
    <property type="molecule type" value="Genomic_DNA"/>
</dbReference>
<evidence type="ECO:0000313" key="2">
    <source>
        <dbReference type="Proteomes" id="UP000241764"/>
    </source>
</evidence>
<dbReference type="PROSITE" id="PS51257">
    <property type="entry name" value="PROKAR_LIPOPROTEIN"/>
    <property type="match status" value="1"/>
</dbReference>
<dbReference type="OrthoDB" id="964913at2"/>
<accession>A0A2P7BHK7</accession>
<reference evidence="2" key="1">
    <citation type="submission" date="2017-11" db="EMBL/GenBank/DDBJ databases">
        <authorList>
            <person name="Kuznetsova I."/>
            <person name="Sazanova A."/>
            <person name="Chirak E."/>
            <person name="Safronova V."/>
            <person name="Willems A."/>
        </authorList>
    </citation>
    <scope>NUCLEOTIDE SEQUENCE [LARGE SCALE GENOMIC DNA]</scope>
    <source>
        <strain evidence="2">CCBAU 03422</strain>
    </source>
</reference>
<keyword evidence="2" id="KW-1185">Reference proteome</keyword>
<evidence type="ECO:0000313" key="1">
    <source>
        <dbReference type="EMBL" id="PSH65882.1"/>
    </source>
</evidence>
<comment type="caution">
    <text evidence="1">The sequence shown here is derived from an EMBL/GenBank/DDBJ whole genome shotgun (WGS) entry which is preliminary data.</text>
</comment>
<gene>
    <name evidence="1" type="ORF">CU103_04510</name>
</gene>
<dbReference type="AlphaFoldDB" id="A0A2P7BHK7"/>
<organism evidence="1 2">
    <name type="scientific">Phyllobacterium sophorae</name>
    <dbReference type="NCBI Taxonomy" id="1520277"/>
    <lineage>
        <taxon>Bacteria</taxon>
        <taxon>Pseudomonadati</taxon>
        <taxon>Pseudomonadota</taxon>
        <taxon>Alphaproteobacteria</taxon>
        <taxon>Hyphomicrobiales</taxon>
        <taxon>Phyllobacteriaceae</taxon>
        <taxon>Phyllobacterium</taxon>
    </lineage>
</organism>
<protein>
    <recommendedName>
        <fullName evidence="3">Lipoprotein</fullName>
    </recommendedName>
</protein>
<evidence type="ECO:0008006" key="3">
    <source>
        <dbReference type="Google" id="ProtNLM"/>
    </source>
</evidence>
<dbReference type="RefSeq" id="WP_106662750.1">
    <property type="nucleotide sequence ID" value="NZ_PGGM01000002.1"/>
</dbReference>
<name>A0A2P7BHK7_9HYPH</name>